<dbReference type="AlphaFoldDB" id="A0A841IQF1"/>
<dbReference type="EC" id="6.3.2.1" evidence="4 15"/>
<evidence type="ECO:0000256" key="6">
    <source>
        <dbReference type="ARBA" id="ARBA00022490"/>
    </source>
</evidence>
<evidence type="ECO:0000256" key="15">
    <source>
        <dbReference type="HAMAP-Rule" id="MF_00158"/>
    </source>
</evidence>
<name>A0A841IQF1_9ACTN</name>
<evidence type="ECO:0000256" key="5">
    <source>
        <dbReference type="ARBA" id="ARBA00014155"/>
    </source>
</evidence>
<keyword evidence="17" id="KW-1185">Reference proteome</keyword>
<evidence type="ECO:0000256" key="9">
    <source>
        <dbReference type="ARBA" id="ARBA00022741"/>
    </source>
</evidence>
<dbReference type="NCBIfam" id="TIGR00018">
    <property type="entry name" value="panC"/>
    <property type="match status" value="1"/>
</dbReference>
<comment type="catalytic activity">
    <reaction evidence="12 15">
        <text>(R)-pantoate + beta-alanine + ATP = (R)-pantothenate + AMP + diphosphate + H(+)</text>
        <dbReference type="Rhea" id="RHEA:10912"/>
        <dbReference type="ChEBI" id="CHEBI:15378"/>
        <dbReference type="ChEBI" id="CHEBI:15980"/>
        <dbReference type="ChEBI" id="CHEBI:29032"/>
        <dbReference type="ChEBI" id="CHEBI:30616"/>
        <dbReference type="ChEBI" id="CHEBI:33019"/>
        <dbReference type="ChEBI" id="CHEBI:57966"/>
        <dbReference type="ChEBI" id="CHEBI:456215"/>
        <dbReference type="EC" id="6.3.2.1"/>
    </reaction>
</comment>
<evidence type="ECO:0000256" key="3">
    <source>
        <dbReference type="ARBA" id="ARBA00009256"/>
    </source>
</evidence>
<dbReference type="InterPro" id="IPR014729">
    <property type="entry name" value="Rossmann-like_a/b/a_fold"/>
</dbReference>
<comment type="subunit">
    <text evidence="15">Homodimer.</text>
</comment>
<evidence type="ECO:0000256" key="14">
    <source>
        <dbReference type="ARBA" id="ARBA00077433"/>
    </source>
</evidence>
<feature type="binding site" evidence="15">
    <location>
        <position position="186"/>
    </location>
    <ligand>
        <name>ATP</name>
        <dbReference type="ChEBI" id="CHEBI:30616"/>
    </ligand>
</feature>
<feature type="binding site" evidence="15">
    <location>
        <position position="163"/>
    </location>
    <ligand>
        <name>(R)-pantoate</name>
        <dbReference type="ChEBI" id="CHEBI:15980"/>
    </ligand>
</feature>
<evidence type="ECO:0000256" key="1">
    <source>
        <dbReference type="ARBA" id="ARBA00004496"/>
    </source>
</evidence>
<dbReference type="RefSeq" id="WP_184292354.1">
    <property type="nucleotide sequence ID" value="NZ_JACHJO010000008.1"/>
</dbReference>
<comment type="miscellaneous">
    <text evidence="15">The reaction proceeds by a bi uni uni bi ping pong mechanism.</text>
</comment>
<protein>
    <recommendedName>
        <fullName evidence="5 15">Pantothenate synthetase</fullName>
        <shortName evidence="15">PS</shortName>
        <ecNumber evidence="4 15">6.3.2.1</ecNumber>
    </recommendedName>
    <alternativeName>
        <fullName evidence="14 15">Pantoate--beta-alanine ligase</fullName>
    </alternativeName>
    <alternativeName>
        <fullName evidence="11 15">Pantoate-activating enzyme</fullName>
    </alternativeName>
</protein>
<dbReference type="CDD" id="cd00560">
    <property type="entry name" value="PanC"/>
    <property type="match status" value="1"/>
</dbReference>
<feature type="binding site" evidence="15">
    <location>
        <position position="71"/>
    </location>
    <ligand>
        <name>beta-alanine</name>
        <dbReference type="ChEBI" id="CHEBI:57966"/>
    </ligand>
</feature>
<evidence type="ECO:0000256" key="4">
    <source>
        <dbReference type="ARBA" id="ARBA00012219"/>
    </source>
</evidence>
<dbReference type="PANTHER" id="PTHR21299">
    <property type="entry name" value="CYTIDYLATE KINASE/PANTOATE-BETA-ALANINE LIGASE"/>
    <property type="match status" value="1"/>
</dbReference>
<gene>
    <name evidence="15" type="primary">panC</name>
    <name evidence="16" type="ORF">FHS13_002854</name>
</gene>
<evidence type="ECO:0000256" key="11">
    <source>
        <dbReference type="ARBA" id="ARBA00032806"/>
    </source>
</evidence>
<comment type="function">
    <text evidence="13 15">Catalyzes the condensation of pantoate with beta-alanine in an ATP-dependent reaction via a pantoyl-adenylate intermediate.</text>
</comment>
<keyword evidence="10 15" id="KW-0067">ATP-binding</keyword>
<feature type="binding site" evidence="15">
    <location>
        <begin position="157"/>
        <end position="160"/>
    </location>
    <ligand>
        <name>ATP</name>
        <dbReference type="ChEBI" id="CHEBI:30616"/>
    </ligand>
</feature>
<comment type="subcellular location">
    <subcellularLocation>
        <location evidence="1 15">Cytoplasm</location>
    </subcellularLocation>
</comment>
<dbReference type="Pfam" id="PF02569">
    <property type="entry name" value="Pantoate_ligase"/>
    <property type="match status" value="1"/>
</dbReference>
<dbReference type="GO" id="GO:0005829">
    <property type="term" value="C:cytosol"/>
    <property type="evidence" value="ECO:0007669"/>
    <property type="project" value="TreeGrafter"/>
</dbReference>
<dbReference type="GO" id="GO:0004592">
    <property type="term" value="F:pantoate-beta-alanine ligase activity"/>
    <property type="evidence" value="ECO:0007669"/>
    <property type="project" value="UniProtKB-UniRule"/>
</dbReference>
<dbReference type="UniPathway" id="UPA00028">
    <property type="reaction ID" value="UER00005"/>
</dbReference>
<evidence type="ECO:0000256" key="12">
    <source>
        <dbReference type="ARBA" id="ARBA00048258"/>
    </source>
</evidence>
<evidence type="ECO:0000256" key="7">
    <source>
        <dbReference type="ARBA" id="ARBA00022598"/>
    </source>
</evidence>
<dbReference type="GO" id="GO:0015940">
    <property type="term" value="P:pantothenate biosynthetic process"/>
    <property type="evidence" value="ECO:0007669"/>
    <property type="project" value="UniProtKB-UniRule"/>
</dbReference>
<keyword evidence="6 15" id="KW-0963">Cytoplasm</keyword>
<dbReference type="HAMAP" id="MF_00158">
    <property type="entry name" value="PanC"/>
    <property type="match status" value="1"/>
</dbReference>
<feature type="active site" description="Proton donor" evidence="15">
    <location>
        <position position="47"/>
    </location>
</feature>
<feature type="binding site" evidence="15">
    <location>
        <begin position="40"/>
        <end position="47"/>
    </location>
    <ligand>
        <name>ATP</name>
        <dbReference type="ChEBI" id="CHEBI:30616"/>
    </ligand>
</feature>
<comment type="similarity">
    <text evidence="3 15">Belongs to the pantothenate synthetase family.</text>
</comment>
<dbReference type="Proteomes" id="UP000536604">
    <property type="component" value="Unassembled WGS sequence"/>
</dbReference>
<keyword evidence="7 15" id="KW-0436">Ligase</keyword>
<dbReference type="EMBL" id="JACHJO010000008">
    <property type="protein sequence ID" value="MBB6120893.1"/>
    <property type="molecule type" value="Genomic_DNA"/>
</dbReference>
<comment type="pathway">
    <text evidence="2 15">Cofactor biosynthesis; (R)-pantothenate biosynthesis; (R)-pantothenate from (R)-pantoate and beta-alanine: step 1/1.</text>
</comment>
<evidence type="ECO:0000256" key="8">
    <source>
        <dbReference type="ARBA" id="ARBA00022655"/>
    </source>
</evidence>
<dbReference type="Gene3D" id="3.30.1300.10">
    <property type="entry name" value="Pantoate-beta-alanine ligase, C-terminal domain"/>
    <property type="match status" value="1"/>
</dbReference>
<evidence type="ECO:0000256" key="13">
    <source>
        <dbReference type="ARBA" id="ARBA00055042"/>
    </source>
</evidence>
<dbReference type="SUPFAM" id="SSF52374">
    <property type="entry name" value="Nucleotidylyl transferase"/>
    <property type="match status" value="1"/>
</dbReference>
<dbReference type="FunFam" id="3.40.50.620:FF:000114">
    <property type="entry name" value="Pantothenate synthetase"/>
    <property type="match status" value="1"/>
</dbReference>
<reference evidence="16 17" key="1">
    <citation type="submission" date="2020-08" db="EMBL/GenBank/DDBJ databases">
        <title>Genomic Encyclopedia of Type Strains, Phase III (KMG-III): the genomes of soil and plant-associated and newly described type strains.</title>
        <authorList>
            <person name="Whitman W."/>
        </authorList>
    </citation>
    <scope>NUCLEOTIDE SEQUENCE [LARGE SCALE GENOMIC DNA]</scope>
    <source>
        <strain evidence="16 17">CECT 8712</strain>
    </source>
</reference>
<dbReference type="InterPro" id="IPR042176">
    <property type="entry name" value="Pantoate_ligase_C"/>
</dbReference>
<dbReference type="InterPro" id="IPR003721">
    <property type="entry name" value="Pantoate_ligase"/>
</dbReference>
<comment type="caution">
    <text evidence="16">The sequence shown here is derived from an EMBL/GenBank/DDBJ whole genome shotgun (WGS) entry which is preliminary data.</text>
</comment>
<evidence type="ECO:0000256" key="10">
    <source>
        <dbReference type="ARBA" id="ARBA00022840"/>
    </source>
</evidence>
<sequence>MTETTSTASAGSRRPLVVRTPDELRRATATAGRTALVPTMGALHEGHRSLMRIARERADTVVVSVFVNPLQFGPGEDFERYPRDLDADTEVCAQESVDIVFAPATETMYPAEQMVTVDAGAMGGRLEGASRPGHFTGVLTVVAKLFHLVRPDLAVFGEKDAQQIALVRRMVADLDIPVEIVGAPILRDPDGLASSSRNVYLSDPERVSARALSRALAAGREAAPGGAAAVRTAALAVLEGAAQADPPVELDYLALVDPATFTEAPDGHRGAAVLAVAARVGATRLIDNTSITL</sequence>
<evidence type="ECO:0000313" key="16">
    <source>
        <dbReference type="EMBL" id="MBB6120893.1"/>
    </source>
</evidence>
<proteinExistence type="inferred from homology"/>
<evidence type="ECO:0000313" key="17">
    <source>
        <dbReference type="Proteomes" id="UP000536604"/>
    </source>
</evidence>
<keyword evidence="9 15" id="KW-0547">Nucleotide-binding</keyword>
<accession>A0A841IQF1</accession>
<feature type="binding site" evidence="15">
    <location>
        <begin position="194"/>
        <end position="197"/>
    </location>
    <ligand>
        <name>ATP</name>
        <dbReference type="ChEBI" id="CHEBI:30616"/>
    </ligand>
</feature>
<keyword evidence="8 15" id="KW-0566">Pantothenate biosynthesis</keyword>
<organism evidence="16 17">
    <name type="scientific">Nocardiopsis algeriensis</name>
    <dbReference type="NCBI Taxonomy" id="1478215"/>
    <lineage>
        <taxon>Bacteria</taxon>
        <taxon>Bacillati</taxon>
        <taxon>Actinomycetota</taxon>
        <taxon>Actinomycetes</taxon>
        <taxon>Streptosporangiales</taxon>
        <taxon>Nocardiopsidaceae</taxon>
        <taxon>Nocardiopsis</taxon>
    </lineage>
</organism>
<dbReference type="GO" id="GO:0005524">
    <property type="term" value="F:ATP binding"/>
    <property type="evidence" value="ECO:0007669"/>
    <property type="project" value="UniProtKB-KW"/>
</dbReference>
<dbReference type="Gene3D" id="3.40.50.620">
    <property type="entry name" value="HUPs"/>
    <property type="match status" value="1"/>
</dbReference>
<evidence type="ECO:0000256" key="2">
    <source>
        <dbReference type="ARBA" id="ARBA00004990"/>
    </source>
</evidence>
<feature type="binding site" evidence="15">
    <location>
        <position position="71"/>
    </location>
    <ligand>
        <name>(R)-pantoate</name>
        <dbReference type="ChEBI" id="CHEBI:15980"/>
    </ligand>
</feature>
<dbReference type="PANTHER" id="PTHR21299:SF1">
    <property type="entry name" value="PANTOATE--BETA-ALANINE LIGASE"/>
    <property type="match status" value="1"/>
</dbReference>